<feature type="transmembrane region" description="Helical" evidence="1">
    <location>
        <begin position="100"/>
        <end position="122"/>
    </location>
</feature>
<feature type="transmembrane region" description="Helical" evidence="1">
    <location>
        <begin position="172"/>
        <end position="195"/>
    </location>
</feature>
<feature type="transmembrane region" description="Helical" evidence="1">
    <location>
        <begin position="481"/>
        <end position="502"/>
    </location>
</feature>
<proteinExistence type="predicted"/>
<organism evidence="2 3">
    <name type="scientific">Cellulomonas bogoriensis 69B4 = DSM 16987</name>
    <dbReference type="NCBI Taxonomy" id="1386082"/>
    <lineage>
        <taxon>Bacteria</taxon>
        <taxon>Bacillati</taxon>
        <taxon>Actinomycetota</taxon>
        <taxon>Actinomycetes</taxon>
        <taxon>Micrococcales</taxon>
        <taxon>Cellulomonadaceae</taxon>
        <taxon>Cellulomonas</taxon>
    </lineage>
</organism>
<comment type="caution">
    <text evidence="2">The sequence shown here is derived from an EMBL/GenBank/DDBJ whole genome shotgun (WGS) entry which is preliminary data.</text>
</comment>
<feature type="transmembrane region" description="Helical" evidence="1">
    <location>
        <begin position="369"/>
        <end position="393"/>
    </location>
</feature>
<dbReference type="EMBL" id="AXCZ01000020">
    <property type="protein sequence ID" value="KGM13898.1"/>
    <property type="molecule type" value="Genomic_DNA"/>
</dbReference>
<dbReference type="OrthoDB" id="3261041at2"/>
<feature type="transmembrane region" description="Helical" evidence="1">
    <location>
        <begin position="232"/>
        <end position="251"/>
    </location>
</feature>
<dbReference type="Proteomes" id="UP000054314">
    <property type="component" value="Unassembled WGS sequence"/>
</dbReference>
<evidence type="ECO:0000313" key="3">
    <source>
        <dbReference type="Proteomes" id="UP000054314"/>
    </source>
</evidence>
<dbReference type="RefSeq" id="WP_035058008.1">
    <property type="nucleotide sequence ID" value="NZ_AXCZ01000020.1"/>
</dbReference>
<feature type="transmembrane region" description="Helical" evidence="1">
    <location>
        <begin position="400"/>
        <end position="427"/>
    </location>
</feature>
<keyword evidence="1" id="KW-0812">Transmembrane</keyword>
<feature type="transmembrane region" description="Helical" evidence="1">
    <location>
        <begin position="447"/>
        <end position="474"/>
    </location>
</feature>
<feature type="transmembrane region" description="Helical" evidence="1">
    <location>
        <begin position="59"/>
        <end position="79"/>
    </location>
</feature>
<reference evidence="2 3" key="1">
    <citation type="submission" date="2013-08" db="EMBL/GenBank/DDBJ databases">
        <title>Genome sequencing of Cellulomonas bogoriensis 69B4.</title>
        <authorList>
            <person name="Chen F."/>
            <person name="Li Y."/>
            <person name="Wang G."/>
        </authorList>
    </citation>
    <scope>NUCLEOTIDE SEQUENCE [LARGE SCALE GENOMIC DNA]</scope>
    <source>
        <strain evidence="2 3">69B4</strain>
    </source>
</reference>
<sequence>MVAHLVRLKLTLLANGLRRSVWQAIGLVVVGLYALGAVAAVLLGLVGLGFADVALRHDVLVVGGSVLVLGWWLVPLVAFGADATLDPVRFVTFAVPRRDMVLGLTLAALVGVPGVFTVLVALGSGVAWWSAPAAVPVALLGALLGVLVCVLGSRALSTAMATVVGRRRFREVAIALGIVPVFLLGPILQVLGAGITSLVDVLPTVAGVLAWTPAGAPWALAGDVAAGRWAIAVLRLLVVLTAVAALAAWWGRSLDAVVDRPGQTAPAGPRRRGLGLFDRFPASPVGAVAARCATYWLRDPRYAISVVLVPLTPVLLWFVAGGQANSLMLVLGPVTGYLLGWTISADVAYDSTAFWAHVAAPVRGLDDRWGRVVAVSVLAVPLVVALTVLSALLTDRWDLLALLLAVSFGVLAVAAGVASVVSARVVYPVAAPGENPFSSKPGGGMAAFVSQGAGSLVVGGLTLPFVGLTVGAVVTGSTAMAVGAAVVAVVVGAGVLVGGVRWGGRVMDARAPELLQTLVAMR</sequence>
<keyword evidence="3" id="KW-1185">Reference proteome</keyword>
<protein>
    <recommendedName>
        <fullName evidence="4">Transporter</fullName>
    </recommendedName>
</protein>
<dbReference type="AlphaFoldDB" id="A0A0A0BZS6"/>
<feature type="transmembrane region" description="Helical" evidence="1">
    <location>
        <begin position="128"/>
        <end position="151"/>
    </location>
</feature>
<feature type="transmembrane region" description="Helical" evidence="1">
    <location>
        <begin position="327"/>
        <end position="349"/>
    </location>
</feature>
<keyword evidence="1" id="KW-1133">Transmembrane helix</keyword>
<evidence type="ECO:0000256" key="1">
    <source>
        <dbReference type="SAM" id="Phobius"/>
    </source>
</evidence>
<keyword evidence="1" id="KW-0472">Membrane</keyword>
<evidence type="ECO:0008006" key="4">
    <source>
        <dbReference type="Google" id="ProtNLM"/>
    </source>
</evidence>
<feature type="transmembrane region" description="Helical" evidence="1">
    <location>
        <begin position="21"/>
        <end position="47"/>
    </location>
</feature>
<feature type="transmembrane region" description="Helical" evidence="1">
    <location>
        <begin position="302"/>
        <end position="320"/>
    </location>
</feature>
<evidence type="ECO:0000313" key="2">
    <source>
        <dbReference type="EMBL" id="KGM13898.1"/>
    </source>
</evidence>
<name>A0A0A0BZS6_9CELL</name>
<gene>
    <name evidence="2" type="ORF">N869_08125</name>
</gene>
<accession>A0A0A0BZS6</accession>